<evidence type="ECO:0000256" key="1">
    <source>
        <dbReference type="ARBA" id="ARBA00022443"/>
    </source>
</evidence>
<dbReference type="GO" id="GO:0097320">
    <property type="term" value="P:plasma membrane tubulation"/>
    <property type="evidence" value="ECO:0007669"/>
    <property type="project" value="TreeGrafter"/>
</dbReference>
<dbReference type="SUPFAM" id="SSF103657">
    <property type="entry name" value="BAR/IMD domain-like"/>
    <property type="match status" value="1"/>
</dbReference>
<dbReference type="GO" id="GO:0030100">
    <property type="term" value="P:regulation of endocytosis"/>
    <property type="evidence" value="ECO:0007669"/>
    <property type="project" value="TreeGrafter"/>
</dbReference>
<dbReference type="PANTHER" id="PTHR23065:SF11">
    <property type="entry name" value="SYNDAPIN, ISOFORM C"/>
    <property type="match status" value="1"/>
</dbReference>
<dbReference type="InterPro" id="IPR036028">
    <property type="entry name" value="SH3-like_dom_sf"/>
</dbReference>
<dbReference type="GO" id="GO:0005886">
    <property type="term" value="C:plasma membrane"/>
    <property type="evidence" value="ECO:0007669"/>
    <property type="project" value="TreeGrafter"/>
</dbReference>
<name>A0A1B6MP57_9HEMI</name>
<feature type="compositionally biased region" description="Basic and acidic residues" evidence="5">
    <location>
        <begin position="181"/>
        <end position="190"/>
    </location>
</feature>
<feature type="compositionally biased region" description="Low complexity" evidence="5">
    <location>
        <begin position="191"/>
        <end position="207"/>
    </location>
</feature>
<dbReference type="AlphaFoldDB" id="A0A1B6MP57"/>
<dbReference type="InterPro" id="IPR001452">
    <property type="entry name" value="SH3_domain"/>
</dbReference>
<gene>
    <name evidence="8" type="ORF">g.38492</name>
</gene>
<proteinExistence type="predicted"/>
<organism evidence="8">
    <name type="scientific">Graphocephala atropunctata</name>
    <dbReference type="NCBI Taxonomy" id="36148"/>
    <lineage>
        <taxon>Eukaryota</taxon>
        <taxon>Metazoa</taxon>
        <taxon>Ecdysozoa</taxon>
        <taxon>Arthropoda</taxon>
        <taxon>Hexapoda</taxon>
        <taxon>Insecta</taxon>
        <taxon>Pterygota</taxon>
        <taxon>Neoptera</taxon>
        <taxon>Paraneoptera</taxon>
        <taxon>Hemiptera</taxon>
        <taxon>Auchenorrhyncha</taxon>
        <taxon>Membracoidea</taxon>
        <taxon>Cicadellidae</taxon>
        <taxon>Cicadellinae</taxon>
        <taxon>Cicadellini</taxon>
        <taxon>Graphocephala</taxon>
    </lineage>
</organism>
<reference evidence="8" key="1">
    <citation type="submission" date="2015-11" db="EMBL/GenBank/DDBJ databases">
        <title>De novo transcriptome assembly of four potential Pierce s Disease insect vectors from Arizona vineyards.</title>
        <authorList>
            <person name="Tassone E.E."/>
        </authorList>
    </citation>
    <scope>NUCLEOTIDE SEQUENCE</scope>
</reference>
<evidence type="ECO:0000256" key="2">
    <source>
        <dbReference type="ARBA" id="ARBA00023054"/>
    </source>
</evidence>
<dbReference type="Gene3D" id="2.30.30.40">
    <property type="entry name" value="SH3 Domains"/>
    <property type="match status" value="1"/>
</dbReference>
<dbReference type="SUPFAM" id="SSF50044">
    <property type="entry name" value="SH3-domain"/>
    <property type="match status" value="1"/>
</dbReference>
<evidence type="ECO:0000313" key="8">
    <source>
        <dbReference type="EMBL" id="JAT37737.1"/>
    </source>
</evidence>
<feature type="domain" description="F-BAR" evidence="7">
    <location>
        <begin position="1"/>
        <end position="93"/>
    </location>
</feature>
<dbReference type="InterPro" id="IPR031160">
    <property type="entry name" value="F_BAR_dom"/>
</dbReference>
<accession>A0A1B6MP57</accession>
<evidence type="ECO:0000259" key="7">
    <source>
        <dbReference type="PROSITE" id="PS51741"/>
    </source>
</evidence>
<dbReference type="GO" id="GO:0007010">
    <property type="term" value="P:cytoskeleton organization"/>
    <property type="evidence" value="ECO:0007669"/>
    <property type="project" value="TreeGrafter"/>
</dbReference>
<dbReference type="CDD" id="cd11843">
    <property type="entry name" value="SH3_PACSIN"/>
    <property type="match status" value="1"/>
</dbReference>
<dbReference type="Gene3D" id="1.20.1270.60">
    <property type="entry name" value="Arfaptin homology (AH) domain/BAR domain"/>
    <property type="match status" value="1"/>
</dbReference>
<dbReference type="Pfam" id="PF14604">
    <property type="entry name" value="SH3_9"/>
    <property type="match status" value="1"/>
</dbReference>
<dbReference type="PROSITE" id="PS51741">
    <property type="entry name" value="F_BAR"/>
    <property type="match status" value="1"/>
</dbReference>
<keyword evidence="1 3" id="KW-0728">SH3 domain</keyword>
<evidence type="ECO:0000256" key="4">
    <source>
        <dbReference type="PROSITE-ProRule" id="PRU01077"/>
    </source>
</evidence>
<protein>
    <recommendedName>
        <fullName evidence="9">SH3 domain-containing protein</fullName>
    </recommendedName>
</protein>
<dbReference type="EMBL" id="GEBQ01002240">
    <property type="protein sequence ID" value="JAT37737.1"/>
    <property type="molecule type" value="Transcribed_RNA"/>
</dbReference>
<keyword evidence="2 4" id="KW-0175">Coiled coil</keyword>
<dbReference type="PANTHER" id="PTHR23065">
    <property type="entry name" value="PROLINE-SERINE-THREONINE PHOSPHATASE INTERACTING PROTEIN 1"/>
    <property type="match status" value="1"/>
</dbReference>
<dbReference type="GO" id="GO:0005543">
    <property type="term" value="F:phospholipid binding"/>
    <property type="evidence" value="ECO:0007669"/>
    <property type="project" value="TreeGrafter"/>
</dbReference>
<evidence type="ECO:0008006" key="9">
    <source>
        <dbReference type="Google" id="ProtNLM"/>
    </source>
</evidence>
<sequence>MQDRVQKSKEEVQKGKEKYELALQELNAYNPKYMEDMTVVFDKCQEMETQRLQFFKETLFSIHKCLNVSQDPDLPQIYEEFYHTVNNADHEKDLKWWSNNHGVNMAMNWPLFEDYTEEFRDIAKGKSKEALPAGSITLINQRPVGEDTHEFPPVNHKSSNKKAAPVTSQVSTNRTISTESSESKKSEKIENNGTTTTLTNGNGTTAGREANPFEEEEWDEEGGDALVDTGEPGVPVKALYDYDGAESDELSFKQGDLFEKLEDEDEQGWCKGRKDGRVGLYPANYVEPVQ</sequence>
<feature type="domain" description="SH3" evidence="6">
    <location>
        <begin position="231"/>
        <end position="290"/>
    </location>
</feature>
<evidence type="ECO:0000256" key="5">
    <source>
        <dbReference type="SAM" id="MobiDB-lite"/>
    </source>
</evidence>
<dbReference type="InterPro" id="IPR027267">
    <property type="entry name" value="AH/BAR_dom_sf"/>
</dbReference>
<evidence type="ECO:0000256" key="3">
    <source>
        <dbReference type="PROSITE-ProRule" id="PRU00192"/>
    </source>
</evidence>
<dbReference type="PROSITE" id="PS50002">
    <property type="entry name" value="SH3"/>
    <property type="match status" value="1"/>
</dbReference>
<dbReference type="SMART" id="SM00326">
    <property type="entry name" value="SH3"/>
    <property type="match status" value="1"/>
</dbReference>
<evidence type="ECO:0000259" key="6">
    <source>
        <dbReference type="PROSITE" id="PS50002"/>
    </source>
</evidence>
<dbReference type="PRINTS" id="PR00452">
    <property type="entry name" value="SH3DOMAIN"/>
</dbReference>
<dbReference type="FunFam" id="2.30.30.40:FF:000014">
    <property type="entry name" value="Kinase C and casein kinase substrate in neurons protein"/>
    <property type="match status" value="1"/>
</dbReference>
<dbReference type="GO" id="GO:0005768">
    <property type="term" value="C:endosome"/>
    <property type="evidence" value="ECO:0007669"/>
    <property type="project" value="TreeGrafter"/>
</dbReference>
<feature type="region of interest" description="Disordered" evidence="5">
    <location>
        <begin position="142"/>
        <end position="209"/>
    </location>
</feature>